<name>A0A1I7YMT3_9BILA</name>
<proteinExistence type="predicted"/>
<accession>A0A1I7YMT3</accession>
<keyword evidence="1" id="KW-0812">Transmembrane</keyword>
<protein>
    <submittedName>
        <fullName evidence="4">Uncharacterized protein</fullName>
    </submittedName>
</protein>
<evidence type="ECO:0000256" key="1">
    <source>
        <dbReference type="SAM" id="Phobius"/>
    </source>
</evidence>
<evidence type="ECO:0000313" key="3">
    <source>
        <dbReference type="Proteomes" id="UP000095287"/>
    </source>
</evidence>
<keyword evidence="1" id="KW-0472">Membrane</keyword>
<dbReference type="AlphaFoldDB" id="A0A1I7YMT3"/>
<keyword evidence="2" id="KW-0732">Signal</keyword>
<feature type="chain" id="PRO_5009312335" evidence="2">
    <location>
        <begin position="20"/>
        <end position="94"/>
    </location>
</feature>
<keyword evidence="1" id="KW-1133">Transmembrane helix</keyword>
<organism evidence="3 4">
    <name type="scientific">Steinernema glaseri</name>
    <dbReference type="NCBI Taxonomy" id="37863"/>
    <lineage>
        <taxon>Eukaryota</taxon>
        <taxon>Metazoa</taxon>
        <taxon>Ecdysozoa</taxon>
        <taxon>Nematoda</taxon>
        <taxon>Chromadorea</taxon>
        <taxon>Rhabditida</taxon>
        <taxon>Tylenchina</taxon>
        <taxon>Panagrolaimomorpha</taxon>
        <taxon>Strongyloidoidea</taxon>
        <taxon>Steinernematidae</taxon>
        <taxon>Steinernema</taxon>
    </lineage>
</organism>
<evidence type="ECO:0000256" key="2">
    <source>
        <dbReference type="SAM" id="SignalP"/>
    </source>
</evidence>
<feature type="signal peptide" evidence="2">
    <location>
        <begin position="1"/>
        <end position="19"/>
    </location>
</feature>
<evidence type="ECO:0000313" key="4">
    <source>
        <dbReference type="WBParaSite" id="L893_g17890.t1"/>
    </source>
</evidence>
<feature type="transmembrane region" description="Helical" evidence="1">
    <location>
        <begin position="63"/>
        <end position="86"/>
    </location>
</feature>
<dbReference type="Proteomes" id="UP000095287">
    <property type="component" value="Unplaced"/>
</dbReference>
<sequence length="94" mass="10735">MQRAVLLLLALFVFQVSRADTVFYTVAQEQQCGPKNSCPASNWFRFYSCSASEQECYYHMQSWALGFFVFLALSIIPSCIGVFCGCKHREDHCC</sequence>
<keyword evidence="3" id="KW-1185">Reference proteome</keyword>
<reference evidence="4" key="1">
    <citation type="submission" date="2016-11" db="UniProtKB">
        <authorList>
            <consortium name="WormBaseParasite"/>
        </authorList>
    </citation>
    <scope>IDENTIFICATION</scope>
</reference>
<dbReference type="WBParaSite" id="L893_g17890.t1">
    <property type="protein sequence ID" value="L893_g17890.t1"/>
    <property type="gene ID" value="L893_g17890"/>
</dbReference>